<feature type="transmembrane region" description="Helical" evidence="9">
    <location>
        <begin position="400"/>
        <end position="419"/>
    </location>
</feature>
<feature type="region of interest" description="Disordered" evidence="8">
    <location>
        <begin position="589"/>
        <end position="630"/>
    </location>
</feature>
<evidence type="ECO:0000313" key="11">
    <source>
        <dbReference type="Proteomes" id="UP001500051"/>
    </source>
</evidence>
<protein>
    <submittedName>
        <fullName evidence="10">BCCT family transporter</fullName>
    </submittedName>
</protein>
<keyword evidence="4" id="KW-1003">Cell membrane</keyword>
<comment type="caution">
    <text evidence="10">The sequence shown here is derived from an EMBL/GenBank/DDBJ whole genome shotgun (WGS) entry which is preliminary data.</text>
</comment>
<evidence type="ECO:0000256" key="8">
    <source>
        <dbReference type="SAM" id="MobiDB-lite"/>
    </source>
</evidence>
<evidence type="ECO:0000256" key="4">
    <source>
        <dbReference type="ARBA" id="ARBA00022475"/>
    </source>
</evidence>
<feature type="transmembrane region" description="Helical" evidence="9">
    <location>
        <begin position="240"/>
        <end position="268"/>
    </location>
</feature>
<dbReference type="RefSeq" id="WP_344810288.1">
    <property type="nucleotide sequence ID" value="NZ_BAAAYX010000002.1"/>
</dbReference>
<evidence type="ECO:0000256" key="5">
    <source>
        <dbReference type="ARBA" id="ARBA00022692"/>
    </source>
</evidence>
<evidence type="ECO:0000256" key="6">
    <source>
        <dbReference type="ARBA" id="ARBA00022989"/>
    </source>
</evidence>
<evidence type="ECO:0000256" key="2">
    <source>
        <dbReference type="ARBA" id="ARBA00005658"/>
    </source>
</evidence>
<feature type="transmembrane region" description="Helical" evidence="9">
    <location>
        <begin position="467"/>
        <end position="488"/>
    </location>
</feature>
<reference evidence="11" key="1">
    <citation type="journal article" date="2019" name="Int. J. Syst. Evol. Microbiol.">
        <title>The Global Catalogue of Microorganisms (GCM) 10K type strain sequencing project: providing services to taxonomists for standard genome sequencing and annotation.</title>
        <authorList>
            <consortium name="The Broad Institute Genomics Platform"/>
            <consortium name="The Broad Institute Genome Sequencing Center for Infectious Disease"/>
            <person name="Wu L."/>
            <person name="Ma J."/>
        </authorList>
    </citation>
    <scope>NUCLEOTIDE SEQUENCE [LARGE SCALE GENOMIC DNA]</scope>
    <source>
        <strain evidence="11">JCM 16548</strain>
    </source>
</reference>
<accession>A0ABP7CG34</accession>
<comment type="subcellular location">
    <subcellularLocation>
        <location evidence="1">Cell membrane</location>
        <topology evidence="1">Multi-pass membrane protein</topology>
    </subcellularLocation>
</comment>
<dbReference type="NCBIfam" id="TIGR00842">
    <property type="entry name" value="bcct"/>
    <property type="match status" value="1"/>
</dbReference>
<proteinExistence type="inferred from homology"/>
<feature type="transmembrane region" description="Helical" evidence="9">
    <location>
        <begin position="371"/>
        <end position="388"/>
    </location>
</feature>
<evidence type="ECO:0000256" key="7">
    <source>
        <dbReference type="ARBA" id="ARBA00023136"/>
    </source>
</evidence>
<feature type="transmembrane region" description="Helical" evidence="9">
    <location>
        <begin position="60"/>
        <end position="78"/>
    </location>
</feature>
<organism evidence="10 11">
    <name type="scientific">Microlunatus aurantiacus</name>
    <dbReference type="NCBI Taxonomy" id="446786"/>
    <lineage>
        <taxon>Bacteria</taxon>
        <taxon>Bacillati</taxon>
        <taxon>Actinomycetota</taxon>
        <taxon>Actinomycetes</taxon>
        <taxon>Propionibacteriales</taxon>
        <taxon>Propionibacteriaceae</taxon>
        <taxon>Microlunatus</taxon>
    </lineage>
</organism>
<keyword evidence="3" id="KW-0813">Transport</keyword>
<feature type="transmembrane region" description="Helical" evidence="9">
    <location>
        <begin position="509"/>
        <end position="528"/>
    </location>
</feature>
<feature type="transmembrane region" description="Helical" evidence="9">
    <location>
        <begin position="90"/>
        <end position="117"/>
    </location>
</feature>
<dbReference type="InterPro" id="IPR018093">
    <property type="entry name" value="BCCT_CS"/>
</dbReference>
<evidence type="ECO:0000313" key="10">
    <source>
        <dbReference type="EMBL" id="GAA3689888.1"/>
    </source>
</evidence>
<feature type="transmembrane region" description="Helical" evidence="9">
    <location>
        <begin position="138"/>
        <end position="159"/>
    </location>
</feature>
<keyword evidence="5 9" id="KW-0812">Transmembrane</keyword>
<feature type="transmembrane region" description="Helical" evidence="9">
    <location>
        <begin position="540"/>
        <end position="562"/>
    </location>
</feature>
<dbReference type="Pfam" id="PF02028">
    <property type="entry name" value="BCCT"/>
    <property type="match status" value="1"/>
</dbReference>
<evidence type="ECO:0000256" key="3">
    <source>
        <dbReference type="ARBA" id="ARBA00022448"/>
    </source>
</evidence>
<feature type="transmembrane region" description="Helical" evidence="9">
    <location>
        <begin position="280"/>
        <end position="301"/>
    </location>
</feature>
<name>A0ABP7CG34_9ACTN</name>
<dbReference type="Proteomes" id="UP001500051">
    <property type="component" value="Unassembled WGS sequence"/>
</dbReference>
<dbReference type="InterPro" id="IPR000060">
    <property type="entry name" value="BCCT_transptr"/>
</dbReference>
<feature type="transmembrane region" description="Helical" evidence="9">
    <location>
        <begin position="313"/>
        <end position="336"/>
    </location>
</feature>
<evidence type="ECO:0000256" key="1">
    <source>
        <dbReference type="ARBA" id="ARBA00004651"/>
    </source>
</evidence>
<dbReference type="EMBL" id="BAAAYX010000002">
    <property type="protein sequence ID" value="GAA3689888.1"/>
    <property type="molecule type" value="Genomic_DNA"/>
</dbReference>
<feature type="region of interest" description="Disordered" evidence="8">
    <location>
        <begin position="1"/>
        <end position="24"/>
    </location>
</feature>
<keyword evidence="6 9" id="KW-1133">Transmembrane helix</keyword>
<evidence type="ECO:0000256" key="9">
    <source>
        <dbReference type="SAM" id="Phobius"/>
    </source>
</evidence>
<feature type="transmembrane region" description="Helical" evidence="9">
    <location>
        <begin position="194"/>
        <end position="212"/>
    </location>
</feature>
<keyword evidence="7 9" id="KW-0472">Membrane</keyword>
<dbReference type="PANTHER" id="PTHR30047:SF7">
    <property type="entry name" value="HIGH-AFFINITY CHOLINE TRANSPORT PROTEIN"/>
    <property type="match status" value="1"/>
</dbReference>
<dbReference type="PROSITE" id="PS01303">
    <property type="entry name" value="BCCT"/>
    <property type="match status" value="1"/>
</dbReference>
<dbReference type="PANTHER" id="PTHR30047">
    <property type="entry name" value="HIGH-AFFINITY CHOLINE TRANSPORT PROTEIN-RELATED"/>
    <property type="match status" value="1"/>
</dbReference>
<keyword evidence="11" id="KW-1185">Reference proteome</keyword>
<comment type="similarity">
    <text evidence="2">Belongs to the BCCT transporter (TC 2.A.15) family.</text>
</comment>
<sequence>MTDTRHVTTEPVEPAVEEDYSEAAVTRTEHEGDRALLRRLLDHRPDNLKLDAIGKGVDKLIFGVVGILTIAFVVWGFIGTESLSTASTTALGWVMSATGWAFVLTASVFVVFVLWLAASRFGNIPLGQDGEKPAFRTWSWISMMFAAGMGIGLMFWGAAEPLYHYVNPPPGTVDGQTAEAARIAMATSLFHWTLHPWAMYAVVGMAMGYGTYRMGRRQLLSDIFTPLFGKKVVNGVGGKIINMLAIFATLFGSAASLGLGAIQIASGLQANGALAQPTGILYVIIIAVLTCAFVASAVSGIERGIQWLSNINMVLAAALALLVFVAGPTIFILNMIPTAIGEYFQDLPGMASRTAAAGGPEMSAWLSGWTIFYWAWWLSWTPFVGMFIARISRGRTIRQFVCGVLLVPSAVSLLWFAIFGGSAIGLQESAQAAGTTTPLVTDVNGTPTVETGMTLYNLMDALNMPGWITGASIVLIMVLVGIFFVTGADSASIIMGSISSYGVEEPRKPIIVFWGVMMGAVAAVMLLAGGDDPSEALTGLQQITIVAALPFVIVMVGMCIALTKDLYADPLILRHKLASSVVTRSIRSGVSQHGGDSFDIVTLPNAAPGEDGRQTSADATPAGTLRTHQD</sequence>
<gene>
    <name evidence="10" type="ORF">GCM10022204_00810</name>
</gene>